<evidence type="ECO:0000256" key="4">
    <source>
        <dbReference type="ARBA" id="ARBA00022490"/>
    </source>
</evidence>
<feature type="compositionally biased region" description="Polar residues" evidence="10">
    <location>
        <begin position="692"/>
        <end position="702"/>
    </location>
</feature>
<keyword evidence="4" id="KW-0963">Cytoplasm</keyword>
<dbReference type="EMBL" id="QEAQ01000038">
    <property type="protein sequence ID" value="TPX58271.1"/>
    <property type="molecule type" value="Genomic_DNA"/>
</dbReference>
<comment type="subcellular location">
    <subcellularLocation>
        <location evidence="1">Cell junction</location>
    </subcellularLocation>
    <subcellularLocation>
        <location evidence="2">Cytoplasm</location>
        <location evidence="2">Cytoskeleton</location>
        <location evidence="2">Microtubule organizing center</location>
        <location evidence="2">Centrosome</location>
    </subcellularLocation>
</comment>
<feature type="compositionally biased region" description="Polar residues" evidence="10">
    <location>
        <begin position="585"/>
        <end position="602"/>
    </location>
</feature>
<feature type="compositionally biased region" description="Low complexity" evidence="10">
    <location>
        <begin position="575"/>
        <end position="584"/>
    </location>
</feature>
<evidence type="ECO:0000256" key="3">
    <source>
        <dbReference type="ARBA" id="ARBA00009291"/>
    </source>
</evidence>
<evidence type="ECO:0000256" key="10">
    <source>
        <dbReference type="SAM" id="MobiDB-lite"/>
    </source>
</evidence>
<evidence type="ECO:0000256" key="7">
    <source>
        <dbReference type="ARBA" id="ARBA00023054"/>
    </source>
</evidence>
<feature type="compositionally biased region" description="Low complexity" evidence="10">
    <location>
        <begin position="615"/>
        <end position="624"/>
    </location>
</feature>
<comment type="caution">
    <text evidence="11">The sequence shown here is derived from an EMBL/GenBank/DDBJ whole genome shotgun (WGS) entry which is preliminary data.</text>
</comment>
<evidence type="ECO:0000313" key="11">
    <source>
        <dbReference type="EMBL" id="TPX58271.1"/>
    </source>
</evidence>
<feature type="compositionally biased region" description="Polar residues" evidence="10">
    <location>
        <begin position="552"/>
        <end position="562"/>
    </location>
</feature>
<feature type="compositionally biased region" description="Polar residues" evidence="10">
    <location>
        <begin position="742"/>
        <end position="756"/>
    </location>
</feature>
<dbReference type="PANTHER" id="PTHR46507:SF4">
    <property type="entry name" value="SSX FAMILY MEMBER 2 INTERACTING PROTEIN"/>
    <property type="match status" value="1"/>
</dbReference>
<proteinExistence type="inferred from homology"/>
<evidence type="ECO:0000256" key="1">
    <source>
        <dbReference type="ARBA" id="ARBA00004282"/>
    </source>
</evidence>
<feature type="region of interest" description="Disordered" evidence="10">
    <location>
        <begin position="645"/>
        <end position="778"/>
    </location>
</feature>
<protein>
    <recommendedName>
        <fullName evidence="13">Afadin and alpha-actinin-binding-domain-containing protein</fullName>
    </recommendedName>
</protein>
<evidence type="ECO:0000313" key="12">
    <source>
        <dbReference type="Proteomes" id="UP000318582"/>
    </source>
</evidence>
<dbReference type="PANTHER" id="PTHR46507">
    <property type="entry name" value="AFADIN- AND ALPHA-ACTININ-BINDING PROTEIN"/>
    <property type="match status" value="1"/>
</dbReference>
<feature type="compositionally biased region" description="Basic and acidic residues" evidence="10">
    <location>
        <begin position="675"/>
        <end position="685"/>
    </location>
</feature>
<organism evidence="11 12">
    <name type="scientific">Powellomyces hirtus</name>
    <dbReference type="NCBI Taxonomy" id="109895"/>
    <lineage>
        <taxon>Eukaryota</taxon>
        <taxon>Fungi</taxon>
        <taxon>Fungi incertae sedis</taxon>
        <taxon>Chytridiomycota</taxon>
        <taxon>Chytridiomycota incertae sedis</taxon>
        <taxon>Chytridiomycetes</taxon>
        <taxon>Spizellomycetales</taxon>
        <taxon>Powellomycetaceae</taxon>
        <taxon>Powellomyces</taxon>
    </lineage>
</organism>
<dbReference type="GO" id="GO:0035735">
    <property type="term" value="P:intraciliary transport involved in cilium assembly"/>
    <property type="evidence" value="ECO:0007669"/>
    <property type="project" value="TreeGrafter"/>
</dbReference>
<dbReference type="InterPro" id="IPR052300">
    <property type="entry name" value="Adhesion_Centrosome_assoc"/>
</dbReference>
<reference evidence="11 12" key="1">
    <citation type="journal article" date="2019" name="Sci. Rep.">
        <title>Comparative genomics of chytrid fungi reveal insights into the obligate biotrophic and pathogenic lifestyle of Synchytrium endobioticum.</title>
        <authorList>
            <person name="van de Vossenberg B.T.L.H."/>
            <person name="Warris S."/>
            <person name="Nguyen H.D.T."/>
            <person name="van Gent-Pelzer M.P.E."/>
            <person name="Joly D.L."/>
            <person name="van de Geest H.C."/>
            <person name="Bonants P.J.M."/>
            <person name="Smith D.S."/>
            <person name="Levesque C.A."/>
            <person name="van der Lee T.A.J."/>
        </authorList>
    </citation>
    <scope>NUCLEOTIDE SEQUENCE [LARGE SCALE GENOMIC DNA]</scope>
    <source>
        <strain evidence="11 12">CBS 809.83</strain>
    </source>
</reference>
<name>A0A507E3G8_9FUNG</name>
<dbReference type="Pfam" id="PF11559">
    <property type="entry name" value="ADIP"/>
    <property type="match status" value="1"/>
</dbReference>
<keyword evidence="7 9" id="KW-0175">Coiled coil</keyword>
<keyword evidence="6" id="KW-0965">Cell junction</keyword>
<comment type="similarity">
    <text evidence="3">Belongs to the ADIP family.</text>
</comment>
<keyword evidence="5" id="KW-0130">Cell adhesion</keyword>
<evidence type="ECO:0000256" key="2">
    <source>
        <dbReference type="ARBA" id="ARBA00004300"/>
    </source>
</evidence>
<evidence type="ECO:0000256" key="9">
    <source>
        <dbReference type="SAM" id="Coils"/>
    </source>
</evidence>
<accession>A0A507E3G8</accession>
<gene>
    <name evidence="11" type="ORF">PhCBS80983_g03242</name>
</gene>
<feature type="compositionally biased region" description="Polar residues" evidence="10">
    <location>
        <begin position="711"/>
        <end position="730"/>
    </location>
</feature>
<feature type="coiled-coil region" evidence="9">
    <location>
        <begin position="95"/>
        <end position="182"/>
    </location>
</feature>
<dbReference type="STRING" id="109895.A0A507E3G8"/>
<feature type="coiled-coil region" evidence="9">
    <location>
        <begin position="340"/>
        <end position="419"/>
    </location>
</feature>
<dbReference type="Proteomes" id="UP000318582">
    <property type="component" value="Unassembled WGS sequence"/>
</dbReference>
<dbReference type="GO" id="GO:0007155">
    <property type="term" value="P:cell adhesion"/>
    <property type="evidence" value="ECO:0007669"/>
    <property type="project" value="UniProtKB-KW"/>
</dbReference>
<dbReference type="InterPro" id="IPR021622">
    <property type="entry name" value="Afadin/alpha-actinin-bd"/>
</dbReference>
<evidence type="ECO:0000256" key="8">
    <source>
        <dbReference type="ARBA" id="ARBA00023212"/>
    </source>
</evidence>
<keyword evidence="12" id="KW-1185">Reference proteome</keyword>
<dbReference type="GO" id="GO:0036064">
    <property type="term" value="C:ciliary basal body"/>
    <property type="evidence" value="ECO:0007669"/>
    <property type="project" value="TreeGrafter"/>
</dbReference>
<evidence type="ECO:0000256" key="5">
    <source>
        <dbReference type="ARBA" id="ARBA00022889"/>
    </source>
</evidence>
<dbReference type="AlphaFoldDB" id="A0A507E3G8"/>
<feature type="region of interest" description="Disordered" evidence="10">
    <location>
        <begin position="552"/>
        <end position="631"/>
    </location>
</feature>
<keyword evidence="8" id="KW-0206">Cytoskeleton</keyword>
<evidence type="ECO:0008006" key="13">
    <source>
        <dbReference type="Google" id="ProtNLM"/>
    </source>
</evidence>
<sequence>MTAPSFQPVASPAPGAAKKDDAVLRAGLQRSVDFVNSELASAGFPVTLDFSGFTGNMEHASQVVNCICTLLQQRQKDVAYRDDLQYRLRRTSADNDDLSGQVARQKARLEQCDRDFSTLQNKFDTAQKVLKKETEKLVATREELKTTKSNLQYSKTQYNHDLRKKERDFHRLKERLQRTVTEKEKTAKTAITLINPLPKAAASSSTGASARDKKQGKNDNDVMYAVVMQNYEDREKELLAENHMLRETLFNTYSELKNRFEDPDVAAAAAAEKEDIGGRRSRTQSQESDESAIDKAHFQMPFNLVKNSVQQRIRHVMLDLKDDWDNLAQNVAEQNNNDVLHTLEERIADLDRQNNECRQIIEEQNRLLEMSMNDPAHRGEEASTGAAWDTSMMDLQEQKQELEDKCQTLELERQRFTEAAIKLGVERAALLREKAAFQEQRRMALGTEDFLEALPKTPRWLNDKIAVGTNKFCDPMTSTPATPIQQQQKAYRDDFSTTAPRATPGATPFGRTYSSVKPTRSIMEELRNGGKNEADMEHSASDDADIMIESDTLTQTPSSARNSFPDGSPWRRTPRTGPRTTTPGSNEYSLPSPARSSTTQSRPLAAMDDSHCEPTTSTMTMTGSKSRSIATTVSTPSYIRSALKKAERSATAARSVRITVADPDEEENNGGRSFRPGEDDSKENFGPRSTGRAANNHPSTSADLLKKGFIATSTPNNPRTPTDLASTPSAQPYPRGHDGLGSSRSHGSATPATSTGRLARKLIPGTPRPRQVVAPSAE</sequence>
<evidence type="ECO:0000256" key="6">
    <source>
        <dbReference type="ARBA" id="ARBA00022949"/>
    </source>
</evidence>